<gene>
    <name evidence="5" type="ORF">MNBD_GAMMA13-1021</name>
</gene>
<dbReference type="Pfam" id="PF00814">
    <property type="entry name" value="TsaD"/>
    <property type="match status" value="1"/>
</dbReference>
<keyword evidence="3" id="KW-0819">tRNA processing</keyword>
<proteinExistence type="predicted"/>
<evidence type="ECO:0000313" key="5">
    <source>
        <dbReference type="EMBL" id="VAW76441.1"/>
    </source>
</evidence>
<dbReference type="FunFam" id="3.30.420.40:FF:000097">
    <property type="entry name" value="tRNA threonylcarbamoyladenosine biosynthesis protein TsaB"/>
    <property type="match status" value="1"/>
</dbReference>
<accession>A0A3B0YA25</accession>
<dbReference type="PANTHER" id="PTHR11735:SF11">
    <property type="entry name" value="TRNA THREONYLCARBAMOYLADENOSINE BIOSYNTHESIS PROTEIN TSAB"/>
    <property type="match status" value="1"/>
</dbReference>
<keyword evidence="2" id="KW-0963">Cytoplasm</keyword>
<protein>
    <submittedName>
        <fullName evidence="5">tRNA threonylcarbamoyladenosine biosynthesis protein TsaB</fullName>
    </submittedName>
</protein>
<evidence type="ECO:0000259" key="4">
    <source>
        <dbReference type="Pfam" id="PF00814"/>
    </source>
</evidence>
<dbReference type="SUPFAM" id="SSF53067">
    <property type="entry name" value="Actin-like ATPase domain"/>
    <property type="match status" value="2"/>
</dbReference>
<dbReference type="CDD" id="cd24032">
    <property type="entry name" value="ASKHA_NBD_TsaB"/>
    <property type="match status" value="1"/>
</dbReference>
<name>A0A3B0YA25_9ZZZZ</name>
<dbReference type="GO" id="GO:0002949">
    <property type="term" value="P:tRNA threonylcarbamoyladenosine modification"/>
    <property type="evidence" value="ECO:0007669"/>
    <property type="project" value="InterPro"/>
</dbReference>
<dbReference type="NCBIfam" id="TIGR03725">
    <property type="entry name" value="T6A_YeaZ"/>
    <property type="match status" value="1"/>
</dbReference>
<evidence type="ECO:0000256" key="1">
    <source>
        <dbReference type="ARBA" id="ARBA00004496"/>
    </source>
</evidence>
<comment type="subcellular location">
    <subcellularLocation>
        <location evidence="1">Cytoplasm</location>
    </subcellularLocation>
</comment>
<reference evidence="5" key="1">
    <citation type="submission" date="2018-06" db="EMBL/GenBank/DDBJ databases">
        <authorList>
            <person name="Zhirakovskaya E."/>
        </authorList>
    </citation>
    <scope>NUCLEOTIDE SEQUENCE</scope>
</reference>
<dbReference type="InterPro" id="IPR043129">
    <property type="entry name" value="ATPase_NBD"/>
</dbReference>
<evidence type="ECO:0000256" key="3">
    <source>
        <dbReference type="ARBA" id="ARBA00022694"/>
    </source>
</evidence>
<dbReference type="EMBL" id="UOFK01000096">
    <property type="protein sequence ID" value="VAW76441.1"/>
    <property type="molecule type" value="Genomic_DNA"/>
</dbReference>
<sequence length="228" mass="23996">MSIILAIETATEACSAALFIDGDVRQRYQRAPRQHVALILPFIDELIAEAGVTVKQLDAVAFGRGPGSFTGLRIAAGITQGIAFGADLPVIPVSTLAALAQGAARQEGTDQVLTALDARMQEVYWGVYQLDTTGLMRLTGEEAVCAPSAVVCPEGSDWQAAGDGWSSYAEALSERLGFQPVQCFGALRPQAIDVALLAVDLLAAGKTVAPELASPIYLRNQVADKPRA</sequence>
<dbReference type="InterPro" id="IPR000905">
    <property type="entry name" value="Gcp-like_dom"/>
</dbReference>
<dbReference type="AlphaFoldDB" id="A0A3B0YA25"/>
<feature type="domain" description="Gcp-like" evidence="4">
    <location>
        <begin position="31"/>
        <end position="151"/>
    </location>
</feature>
<dbReference type="PANTHER" id="PTHR11735">
    <property type="entry name" value="TRNA N6-ADENOSINE THREONYLCARBAMOYLTRANSFERASE"/>
    <property type="match status" value="1"/>
</dbReference>
<dbReference type="GO" id="GO:0005829">
    <property type="term" value="C:cytosol"/>
    <property type="evidence" value="ECO:0007669"/>
    <property type="project" value="TreeGrafter"/>
</dbReference>
<dbReference type="Gene3D" id="3.30.420.40">
    <property type="match status" value="2"/>
</dbReference>
<dbReference type="InterPro" id="IPR022496">
    <property type="entry name" value="T6A_TsaB"/>
</dbReference>
<evidence type="ECO:0000256" key="2">
    <source>
        <dbReference type="ARBA" id="ARBA00022490"/>
    </source>
</evidence>
<organism evidence="5">
    <name type="scientific">hydrothermal vent metagenome</name>
    <dbReference type="NCBI Taxonomy" id="652676"/>
    <lineage>
        <taxon>unclassified sequences</taxon>
        <taxon>metagenomes</taxon>
        <taxon>ecological metagenomes</taxon>
    </lineage>
</organism>